<proteinExistence type="predicted"/>
<keyword evidence="3" id="KW-1185">Reference proteome</keyword>
<dbReference type="EMBL" id="JAMZMM010000120">
    <property type="protein sequence ID" value="MCP2729492.1"/>
    <property type="molecule type" value="Genomic_DNA"/>
</dbReference>
<dbReference type="Gene3D" id="3.90.1570.10">
    <property type="entry name" value="tt1808, chain A"/>
    <property type="match status" value="1"/>
</dbReference>
<dbReference type="Proteomes" id="UP001204953">
    <property type="component" value="Unassembled WGS sequence"/>
</dbReference>
<name>A0AAE3GT40_9CYAN</name>
<dbReference type="InterPro" id="IPR008538">
    <property type="entry name" value="Uma2"/>
</dbReference>
<organism evidence="2 3">
    <name type="scientific">Limnofasciculus baicalensis BBK-W-15</name>
    <dbReference type="NCBI Taxonomy" id="2699891"/>
    <lineage>
        <taxon>Bacteria</taxon>
        <taxon>Bacillati</taxon>
        <taxon>Cyanobacteriota</taxon>
        <taxon>Cyanophyceae</taxon>
        <taxon>Coleofasciculales</taxon>
        <taxon>Coleofasciculaceae</taxon>
        <taxon>Limnofasciculus</taxon>
        <taxon>Limnofasciculus baicalensis</taxon>
    </lineage>
</organism>
<keyword evidence="2" id="KW-0378">Hydrolase</keyword>
<accession>A0AAE3GT40</accession>
<keyword evidence="2" id="KW-0540">Nuclease</keyword>
<dbReference type="GO" id="GO:0004519">
    <property type="term" value="F:endonuclease activity"/>
    <property type="evidence" value="ECO:0007669"/>
    <property type="project" value="UniProtKB-KW"/>
</dbReference>
<evidence type="ECO:0000313" key="2">
    <source>
        <dbReference type="EMBL" id="MCP2729492.1"/>
    </source>
</evidence>
<gene>
    <name evidence="2" type="ORF">NJ959_13630</name>
</gene>
<evidence type="ECO:0000313" key="3">
    <source>
        <dbReference type="Proteomes" id="UP001204953"/>
    </source>
</evidence>
<dbReference type="Pfam" id="PF05685">
    <property type="entry name" value="Uma2"/>
    <property type="match status" value="1"/>
</dbReference>
<dbReference type="InterPro" id="IPR012296">
    <property type="entry name" value="Nuclease_put_TT1808"/>
</dbReference>
<dbReference type="RefSeq" id="WP_254012277.1">
    <property type="nucleotide sequence ID" value="NZ_JAMZMM010000120.1"/>
</dbReference>
<protein>
    <submittedName>
        <fullName evidence="2">Uma2 family endonuclease</fullName>
    </submittedName>
</protein>
<reference evidence="2" key="1">
    <citation type="submission" date="2022-06" db="EMBL/GenBank/DDBJ databases">
        <title>New cyanobacteria of genus Symplocastrum in benthos of Lake Baikal.</title>
        <authorList>
            <person name="Sorokovikova E."/>
            <person name="Tikhonova I."/>
            <person name="Krasnopeev A."/>
            <person name="Evseev P."/>
            <person name="Gladkikh A."/>
            <person name="Belykh O."/>
        </authorList>
    </citation>
    <scope>NUCLEOTIDE SEQUENCE</scope>
    <source>
        <strain evidence="2">BBK-W-15</strain>
    </source>
</reference>
<dbReference type="PANTHER" id="PTHR47152">
    <property type="entry name" value="SLR2084 PROTEIN-RELATED"/>
    <property type="match status" value="1"/>
</dbReference>
<dbReference type="CDD" id="cd06260">
    <property type="entry name" value="DUF820-like"/>
    <property type="match status" value="1"/>
</dbReference>
<comment type="caution">
    <text evidence="2">The sequence shown here is derived from an EMBL/GenBank/DDBJ whole genome shotgun (WGS) entry which is preliminary data.</text>
</comment>
<feature type="domain" description="Putative restriction endonuclease" evidence="1">
    <location>
        <begin position="20"/>
        <end position="183"/>
    </location>
</feature>
<evidence type="ECO:0000259" key="1">
    <source>
        <dbReference type="Pfam" id="PF05685"/>
    </source>
</evidence>
<keyword evidence="2" id="KW-0255">Endonuclease</keyword>
<dbReference type="SUPFAM" id="SSF52980">
    <property type="entry name" value="Restriction endonuclease-like"/>
    <property type="match status" value="1"/>
</dbReference>
<sequence length="212" mass="24369">MTTTTLAPPTEIIRLSGISWQTYETLHAELSINRRLRLTYNRGNLEIMAPSPEHELYKEVMGRFVETLAEELKVKIYPLGSTTFKHPQLSGAEPDKCFYIQNIKAVQGKKRLNHGKDPGPDLVVEIDITSASTDRFQVYADLGVSEIWRYDGKSFTINQLQDKEYVVREYSLFFPNLPLSEITQFLQQAETMDYLELVSAFRNWIKSQISLG</sequence>
<dbReference type="AlphaFoldDB" id="A0AAE3GT40"/>
<dbReference type="InterPro" id="IPR011335">
    <property type="entry name" value="Restrct_endonuc-II-like"/>
</dbReference>